<keyword evidence="4" id="KW-1185">Reference proteome</keyword>
<name>A0A1V8TTV3_9PEZI</name>
<feature type="region of interest" description="Disordered" evidence="2">
    <location>
        <begin position="655"/>
        <end position="699"/>
    </location>
</feature>
<evidence type="ECO:0000313" key="4">
    <source>
        <dbReference type="Proteomes" id="UP000192596"/>
    </source>
</evidence>
<accession>A0A1V8TTV3</accession>
<dbReference type="GO" id="GO:0000492">
    <property type="term" value="P:box C/D snoRNP assembly"/>
    <property type="evidence" value="ECO:0007669"/>
    <property type="project" value="InterPro"/>
</dbReference>
<dbReference type="FunCoup" id="A0A1V8TTV3">
    <property type="interactions" value="1519"/>
</dbReference>
<dbReference type="PANTHER" id="PTHR12821">
    <property type="entry name" value="BYSTIN"/>
    <property type="match status" value="1"/>
</dbReference>
<evidence type="ECO:0000256" key="1">
    <source>
        <dbReference type="ARBA" id="ARBA00007114"/>
    </source>
</evidence>
<feature type="compositionally biased region" description="Polar residues" evidence="2">
    <location>
        <begin position="1"/>
        <end position="10"/>
    </location>
</feature>
<feature type="region of interest" description="Disordered" evidence="2">
    <location>
        <begin position="516"/>
        <end position="612"/>
    </location>
</feature>
<dbReference type="GO" id="GO:0030688">
    <property type="term" value="C:preribosome, small subunit precursor"/>
    <property type="evidence" value="ECO:0007669"/>
    <property type="project" value="TreeGrafter"/>
</dbReference>
<dbReference type="GO" id="GO:0005730">
    <property type="term" value="C:nucleolus"/>
    <property type="evidence" value="ECO:0007669"/>
    <property type="project" value="TreeGrafter"/>
</dbReference>
<feature type="compositionally biased region" description="Acidic residues" evidence="2">
    <location>
        <begin position="561"/>
        <end position="579"/>
    </location>
</feature>
<feature type="compositionally biased region" description="Acidic residues" evidence="2">
    <location>
        <begin position="96"/>
        <end position="118"/>
    </location>
</feature>
<dbReference type="GO" id="GO:0030515">
    <property type="term" value="F:snoRNA binding"/>
    <property type="evidence" value="ECO:0007669"/>
    <property type="project" value="TreeGrafter"/>
</dbReference>
<dbReference type="Pfam" id="PF15370">
    <property type="entry name" value="NOPCHAP1"/>
    <property type="match status" value="1"/>
</dbReference>
<dbReference type="InParanoid" id="A0A1V8TTV3"/>
<evidence type="ECO:0008006" key="5">
    <source>
        <dbReference type="Google" id="ProtNLM"/>
    </source>
</evidence>
<feature type="region of interest" description="Disordered" evidence="2">
    <location>
        <begin position="136"/>
        <end position="163"/>
    </location>
</feature>
<protein>
    <recommendedName>
        <fullName evidence="5">Bystin</fullName>
    </recommendedName>
</protein>
<dbReference type="GO" id="GO:0006364">
    <property type="term" value="P:rRNA processing"/>
    <property type="evidence" value="ECO:0007669"/>
    <property type="project" value="TreeGrafter"/>
</dbReference>
<sequence>MPRTSRTQSMRSDRRHNPLSEEYSPTQPLKQKSSKKRKQPHDTEESQTGYVDAKASRRILDLGQDLTAEDDAEREAGKPAQANPAFTFESRFPVGGEDEAEEADVGEYDAEEAWGSEDEVVEEIEIDPEDAAAWEKFNPSFDPSTLLDPTRDAEQDESQGPGTNLADLILEKIAAHEAQQQGSGGAVRPPVLGGGDIDDAVELPAKVVEVYTQVGLLLSRYKSGKLPKPFKILPTLPQWDILLSITRPDSWTPNATYEATKLFVSSRPALAQAFCQDILLPRVRGDILETKKLNVHLYKALKKALYKPAAFFRGLLFPLVASGTCTLREAAIVSSVLARVSVPVLHSATAIYRLCEIGAEQMASDVESAGACNIFIRILLEKKYALPYRVVDALVFHFLRFRAQPSGDSEMAGYRTTANDLKLPVLWHQSLLAFAQRYKNEITEDQREALLDLLLVRGHKQIGPEVRRELLEGRGRGVMVEPEREGGGDDTMGGTSNSFHYIHLFVNAMLSHARDRSDKVPEAHGSTISVTESDMTDTDAQSSVSGDRAVEDSMTSHASSEEEESEVSSSSEDSEDSDDSASLASDSDAEVTTLPATKKPRIGGAGLSGAGDLASRLGAFLPQMKKANEELREGESLEDVQDGERYIEMNLGLGVLEETKEGEESSGSEEENGEDEDEEVLGKLMGRREEKAVGVEEVT</sequence>
<dbReference type="OrthoDB" id="2192561at2759"/>
<dbReference type="InterPro" id="IPR027921">
    <property type="entry name" value="NOPCHAP1"/>
</dbReference>
<dbReference type="Proteomes" id="UP000192596">
    <property type="component" value="Unassembled WGS sequence"/>
</dbReference>
<feature type="region of interest" description="Disordered" evidence="2">
    <location>
        <begin position="1"/>
        <end position="118"/>
    </location>
</feature>
<comment type="similarity">
    <text evidence="1">Belongs to the bystin family.</text>
</comment>
<dbReference type="AlphaFoldDB" id="A0A1V8TTV3"/>
<dbReference type="STRING" id="1507870.A0A1V8TTV3"/>
<feature type="compositionally biased region" description="Acidic residues" evidence="2">
    <location>
        <begin position="664"/>
        <end position="679"/>
    </location>
</feature>
<dbReference type="PANTHER" id="PTHR12821:SF0">
    <property type="entry name" value="BYSTIN"/>
    <property type="match status" value="1"/>
</dbReference>
<evidence type="ECO:0000313" key="3">
    <source>
        <dbReference type="EMBL" id="OQO14757.1"/>
    </source>
</evidence>
<dbReference type="EMBL" id="NAJO01000001">
    <property type="protein sequence ID" value="OQO14757.1"/>
    <property type="molecule type" value="Genomic_DNA"/>
</dbReference>
<dbReference type="InterPro" id="IPR007955">
    <property type="entry name" value="Bystin"/>
</dbReference>
<gene>
    <name evidence="3" type="ORF">B0A48_00139</name>
</gene>
<dbReference type="Pfam" id="PF05291">
    <property type="entry name" value="Bystin"/>
    <property type="match status" value="1"/>
</dbReference>
<feature type="compositionally biased region" description="Basic and acidic residues" evidence="2">
    <location>
        <begin position="686"/>
        <end position="699"/>
    </location>
</feature>
<comment type="caution">
    <text evidence="3">The sequence shown here is derived from an EMBL/GenBank/DDBJ whole genome shotgun (WGS) entry which is preliminary data.</text>
</comment>
<feature type="compositionally biased region" description="Polar residues" evidence="2">
    <location>
        <begin position="526"/>
        <end position="545"/>
    </location>
</feature>
<proteinExistence type="inferred from homology"/>
<reference evidence="4" key="1">
    <citation type="submission" date="2017-03" db="EMBL/GenBank/DDBJ databases">
        <title>Genomes of endolithic fungi from Antarctica.</title>
        <authorList>
            <person name="Coleine C."/>
            <person name="Masonjones S."/>
            <person name="Stajich J.E."/>
        </authorList>
    </citation>
    <scope>NUCLEOTIDE SEQUENCE [LARGE SCALE GENOMIC DNA]</scope>
    <source>
        <strain evidence="4">CCFEE 5527</strain>
    </source>
</reference>
<dbReference type="GO" id="GO:0005737">
    <property type="term" value="C:cytoplasm"/>
    <property type="evidence" value="ECO:0007669"/>
    <property type="project" value="TreeGrafter"/>
</dbReference>
<evidence type="ECO:0000256" key="2">
    <source>
        <dbReference type="SAM" id="MobiDB-lite"/>
    </source>
</evidence>
<organism evidence="3 4">
    <name type="scientific">Cryoendolithus antarcticus</name>
    <dbReference type="NCBI Taxonomy" id="1507870"/>
    <lineage>
        <taxon>Eukaryota</taxon>
        <taxon>Fungi</taxon>
        <taxon>Dikarya</taxon>
        <taxon>Ascomycota</taxon>
        <taxon>Pezizomycotina</taxon>
        <taxon>Dothideomycetes</taxon>
        <taxon>Dothideomycetidae</taxon>
        <taxon>Cladosporiales</taxon>
        <taxon>Cladosporiaceae</taxon>
        <taxon>Cryoendolithus</taxon>
    </lineage>
</organism>